<comment type="caution">
    <text evidence="9">The sequence shown here is derived from an EMBL/GenBank/DDBJ whole genome shotgun (WGS) entry which is preliminary data.</text>
</comment>
<reference evidence="9 10" key="1">
    <citation type="journal article" date="2019" name="Microb. Cell Fact.">
        <title>Exploring novel herbicidin analogues by transcriptional regulator overexpression and MS/MS molecular networking.</title>
        <authorList>
            <person name="Shi Y."/>
            <person name="Gu R."/>
            <person name="Li Y."/>
            <person name="Wang X."/>
            <person name="Ren W."/>
            <person name="Li X."/>
            <person name="Wang L."/>
            <person name="Xie Y."/>
            <person name="Hong B."/>
        </authorList>
    </citation>
    <scope>NUCLEOTIDE SEQUENCE [LARGE SCALE GENOMIC DNA]</scope>
    <source>
        <strain evidence="9 10">US-43</strain>
    </source>
</reference>
<evidence type="ECO:0000256" key="3">
    <source>
        <dbReference type="ARBA" id="ARBA00022692"/>
    </source>
</evidence>
<evidence type="ECO:0000259" key="8">
    <source>
        <dbReference type="SMART" id="SM00014"/>
    </source>
</evidence>
<dbReference type="AlphaFoldDB" id="A0A5N5W7U3"/>
<dbReference type="PANTHER" id="PTHR14969:SF62">
    <property type="entry name" value="DECAPRENYLPHOSPHORYL-5-PHOSPHORIBOSE PHOSPHATASE RV3807C-RELATED"/>
    <property type="match status" value="1"/>
</dbReference>
<keyword evidence="10" id="KW-1185">Reference proteome</keyword>
<dbReference type="RefSeq" id="WP_004955855.1">
    <property type="nucleotide sequence ID" value="NZ_JBFADJ010000012.1"/>
</dbReference>
<keyword evidence="5 7" id="KW-1133">Transmembrane helix</keyword>
<dbReference type="InterPro" id="IPR000326">
    <property type="entry name" value="PAP2/HPO"/>
</dbReference>
<evidence type="ECO:0000256" key="1">
    <source>
        <dbReference type="ARBA" id="ARBA00004651"/>
    </source>
</evidence>
<protein>
    <submittedName>
        <fullName evidence="9">Phosphatase PAP2 family protein</fullName>
    </submittedName>
</protein>
<evidence type="ECO:0000256" key="6">
    <source>
        <dbReference type="ARBA" id="ARBA00023136"/>
    </source>
</evidence>
<keyword evidence="2" id="KW-1003">Cell membrane</keyword>
<dbReference type="Pfam" id="PF01569">
    <property type="entry name" value="PAP2"/>
    <property type="match status" value="1"/>
</dbReference>
<gene>
    <name evidence="9" type="ORF">FRZ00_14720</name>
</gene>
<dbReference type="GO" id="GO:0016787">
    <property type="term" value="F:hydrolase activity"/>
    <property type="evidence" value="ECO:0007669"/>
    <property type="project" value="UniProtKB-KW"/>
</dbReference>
<proteinExistence type="predicted"/>
<keyword evidence="6 7" id="KW-0472">Membrane</keyword>
<evidence type="ECO:0000313" key="10">
    <source>
        <dbReference type="Proteomes" id="UP000327000"/>
    </source>
</evidence>
<name>A0A5N5W7U3_STRMB</name>
<accession>A0A5N5W7U3</accession>
<dbReference type="SMART" id="SM00014">
    <property type="entry name" value="acidPPc"/>
    <property type="match status" value="1"/>
</dbReference>
<evidence type="ECO:0000256" key="7">
    <source>
        <dbReference type="SAM" id="Phobius"/>
    </source>
</evidence>
<dbReference type="EMBL" id="VOKX01000027">
    <property type="protein sequence ID" value="KAB7844972.1"/>
    <property type="molecule type" value="Genomic_DNA"/>
</dbReference>
<dbReference type="Gene3D" id="1.20.144.10">
    <property type="entry name" value="Phosphatidic acid phosphatase type 2/haloperoxidase"/>
    <property type="match status" value="1"/>
</dbReference>
<sequence length="205" mass="21201">MTVTPLAFDGSGLDGGLYTAVTRAARDAPWLLNDTASAWSTLGLTAFAALMLAAWWRARRADAPVMARALAVPLVVALAYGVNVALKELVREDRPCRSLPGRFTLEACPAPGDWSFPSNHAAVAFAAAAALWVVDRVLAAGAVPAAVMMAASRVWVGAHYPHDVAAGALVGVALAAPLTVSAARGAPWVARARKGPLRALLLSSV</sequence>
<organism evidence="9 10">
    <name type="scientific">Streptomyces mobaraensis</name>
    <name type="common">Streptoverticillium mobaraense</name>
    <dbReference type="NCBI Taxonomy" id="35621"/>
    <lineage>
        <taxon>Bacteria</taxon>
        <taxon>Bacillati</taxon>
        <taxon>Actinomycetota</taxon>
        <taxon>Actinomycetes</taxon>
        <taxon>Kitasatosporales</taxon>
        <taxon>Streptomycetaceae</taxon>
        <taxon>Streptomyces</taxon>
    </lineage>
</organism>
<feature type="transmembrane region" description="Helical" evidence="7">
    <location>
        <begin position="36"/>
        <end position="56"/>
    </location>
</feature>
<dbReference type="SUPFAM" id="SSF48317">
    <property type="entry name" value="Acid phosphatase/Vanadium-dependent haloperoxidase"/>
    <property type="match status" value="1"/>
</dbReference>
<dbReference type="InterPro" id="IPR036938">
    <property type="entry name" value="PAP2/HPO_sf"/>
</dbReference>
<evidence type="ECO:0000313" key="9">
    <source>
        <dbReference type="EMBL" id="KAB7844972.1"/>
    </source>
</evidence>
<evidence type="ECO:0000256" key="2">
    <source>
        <dbReference type="ARBA" id="ARBA00022475"/>
    </source>
</evidence>
<keyword evidence="3 7" id="KW-0812">Transmembrane</keyword>
<feature type="domain" description="Phosphatidic acid phosphatase type 2/haloperoxidase" evidence="8">
    <location>
        <begin position="72"/>
        <end position="179"/>
    </location>
</feature>
<evidence type="ECO:0000256" key="5">
    <source>
        <dbReference type="ARBA" id="ARBA00022989"/>
    </source>
</evidence>
<evidence type="ECO:0000256" key="4">
    <source>
        <dbReference type="ARBA" id="ARBA00022801"/>
    </source>
</evidence>
<feature type="transmembrane region" description="Helical" evidence="7">
    <location>
        <begin position="68"/>
        <end position="86"/>
    </location>
</feature>
<dbReference type="OrthoDB" id="5243958at2"/>
<comment type="subcellular location">
    <subcellularLocation>
        <location evidence="1">Cell membrane</location>
        <topology evidence="1">Multi-pass membrane protein</topology>
    </subcellularLocation>
</comment>
<dbReference type="Proteomes" id="UP000327000">
    <property type="component" value="Unassembled WGS sequence"/>
</dbReference>
<keyword evidence="4" id="KW-0378">Hydrolase</keyword>
<dbReference type="GO" id="GO:0005886">
    <property type="term" value="C:plasma membrane"/>
    <property type="evidence" value="ECO:0007669"/>
    <property type="project" value="UniProtKB-SubCell"/>
</dbReference>
<dbReference type="PANTHER" id="PTHR14969">
    <property type="entry name" value="SPHINGOSINE-1-PHOSPHATE PHOSPHOHYDROLASE"/>
    <property type="match status" value="1"/>
</dbReference>